<dbReference type="AlphaFoldDB" id="A0A9W6LRT8"/>
<dbReference type="Pfam" id="PF05908">
    <property type="entry name" value="Gamma_PGA_hydro"/>
    <property type="match status" value="1"/>
</dbReference>
<gene>
    <name evidence="1" type="ORF">LMG27198_17280</name>
</gene>
<protein>
    <recommendedName>
        <fullName evidence="3">Replication protein</fullName>
    </recommendedName>
</protein>
<dbReference type="Gene3D" id="3.40.630.100">
    <property type="entry name" value="Poly-gamma-glutamate hydrolase, zinc-binding motif"/>
    <property type="match status" value="1"/>
</dbReference>
<evidence type="ECO:0000313" key="2">
    <source>
        <dbReference type="Proteomes" id="UP001144323"/>
    </source>
</evidence>
<proteinExistence type="predicted"/>
<reference evidence="1" key="1">
    <citation type="journal article" date="2023" name="Int. J. Syst. Evol. Microbiol.">
        <title>Methylocystis iwaonis sp. nov., a type II methane-oxidizing bacterium from surface soil of a rice paddy field in Japan, and emended description of the genus Methylocystis (ex Whittenbury et al. 1970) Bowman et al. 1993.</title>
        <authorList>
            <person name="Kaise H."/>
            <person name="Sawadogo J.B."/>
            <person name="Alam M.S."/>
            <person name="Ueno C."/>
            <person name="Dianou D."/>
            <person name="Shinjo R."/>
            <person name="Asakawa S."/>
        </authorList>
    </citation>
    <scope>NUCLEOTIDE SEQUENCE</scope>
    <source>
        <strain evidence="1">LMG27198</strain>
    </source>
</reference>
<dbReference type="InterPro" id="IPR038128">
    <property type="entry name" value="Gamma_PGA_hydro_sf"/>
</dbReference>
<name>A0A9W6LRT8_9HYPH</name>
<accession>A0A9W6LRT8</accession>
<evidence type="ECO:0000313" key="1">
    <source>
        <dbReference type="EMBL" id="GLI92736.1"/>
    </source>
</evidence>
<dbReference type="RefSeq" id="WP_281802129.1">
    <property type="nucleotide sequence ID" value="NZ_BSEC01000001.1"/>
</dbReference>
<comment type="caution">
    <text evidence="1">The sequence shown here is derived from an EMBL/GenBank/DDBJ whole genome shotgun (WGS) entry which is preliminary data.</text>
</comment>
<keyword evidence="2" id="KW-1185">Reference proteome</keyword>
<evidence type="ECO:0008006" key="3">
    <source>
        <dbReference type="Google" id="ProtNLM"/>
    </source>
</evidence>
<organism evidence="1 2">
    <name type="scientific">Methylocystis echinoides</name>
    <dbReference type="NCBI Taxonomy" id="29468"/>
    <lineage>
        <taxon>Bacteria</taxon>
        <taxon>Pseudomonadati</taxon>
        <taxon>Pseudomonadota</taxon>
        <taxon>Alphaproteobacteria</taxon>
        <taxon>Hyphomicrobiales</taxon>
        <taxon>Methylocystaceae</taxon>
        <taxon>Methylocystis</taxon>
    </lineage>
</organism>
<dbReference type="InterPro" id="IPR008585">
    <property type="entry name" value="Gamma_PGA_hydro"/>
</dbReference>
<dbReference type="EMBL" id="BSEC01000001">
    <property type="protein sequence ID" value="GLI92736.1"/>
    <property type="molecule type" value="Genomic_DNA"/>
</dbReference>
<dbReference type="Proteomes" id="UP001144323">
    <property type="component" value="Unassembled WGS sequence"/>
</dbReference>
<sequence length="196" mass="21133">MTDQYASFAALAAREIEGVHYRIRFATRPSPIAIVTPHGGWIEPGASEATIAIAGEVLSFYCFESLTRRARGDGLHITSTRFDEPQAMQLVQGSDIVVGVHGRKNGDDDASVWVGGLHEPLRDAIAAALRDSGFHAKSVGEGHPLSGRDPANICNRGRQGAGVQLELPMALRLRLKDDPDGRHLFAAAVRLALSRF</sequence>